<name>D0LFY5_HALO1</name>
<evidence type="ECO:0000313" key="3">
    <source>
        <dbReference type="EMBL" id="ACY14587.1"/>
    </source>
</evidence>
<keyword evidence="4" id="KW-1185">Reference proteome</keyword>
<feature type="region of interest" description="Disordered" evidence="1">
    <location>
        <begin position="57"/>
        <end position="76"/>
    </location>
</feature>
<dbReference type="InterPro" id="IPR002509">
    <property type="entry name" value="NODB_dom"/>
</dbReference>
<feature type="region of interest" description="Disordered" evidence="1">
    <location>
        <begin position="230"/>
        <end position="257"/>
    </location>
</feature>
<proteinExistence type="predicted"/>
<dbReference type="Pfam" id="PF01522">
    <property type="entry name" value="Polysacc_deac_1"/>
    <property type="match status" value="1"/>
</dbReference>
<dbReference type="EMBL" id="CP001804">
    <property type="protein sequence ID" value="ACY14587.1"/>
    <property type="molecule type" value="Genomic_DNA"/>
</dbReference>
<evidence type="ECO:0000259" key="2">
    <source>
        <dbReference type="Pfam" id="PF01522"/>
    </source>
</evidence>
<feature type="compositionally biased region" description="Polar residues" evidence="1">
    <location>
        <begin position="1"/>
        <end position="10"/>
    </location>
</feature>
<evidence type="ECO:0000313" key="4">
    <source>
        <dbReference type="Proteomes" id="UP000001880"/>
    </source>
</evidence>
<evidence type="ECO:0000256" key="1">
    <source>
        <dbReference type="SAM" id="MobiDB-lite"/>
    </source>
</evidence>
<dbReference type="InterPro" id="IPR011330">
    <property type="entry name" value="Glyco_hydro/deAcase_b/a-brl"/>
</dbReference>
<feature type="region of interest" description="Disordered" evidence="1">
    <location>
        <begin position="92"/>
        <end position="112"/>
    </location>
</feature>
<dbReference type="AlphaFoldDB" id="D0LFY5"/>
<dbReference type="Gene3D" id="3.20.20.370">
    <property type="entry name" value="Glycoside hydrolase/deacetylase"/>
    <property type="match status" value="1"/>
</dbReference>
<gene>
    <name evidence="3" type="ordered locus">Hoch_2042</name>
</gene>
<organism evidence="3 4">
    <name type="scientific">Haliangium ochraceum (strain DSM 14365 / JCM 11303 / SMP-2)</name>
    <dbReference type="NCBI Taxonomy" id="502025"/>
    <lineage>
        <taxon>Bacteria</taxon>
        <taxon>Pseudomonadati</taxon>
        <taxon>Myxococcota</taxon>
        <taxon>Polyangia</taxon>
        <taxon>Haliangiales</taxon>
        <taxon>Kofleriaceae</taxon>
        <taxon>Haliangium</taxon>
    </lineage>
</organism>
<accession>D0LFY5</accession>
<dbReference type="HOGENOM" id="CLU_487259_0_0_7"/>
<dbReference type="KEGG" id="hoh:Hoch_2042"/>
<dbReference type="GO" id="GO:0005975">
    <property type="term" value="P:carbohydrate metabolic process"/>
    <property type="evidence" value="ECO:0007669"/>
    <property type="project" value="InterPro"/>
</dbReference>
<dbReference type="Proteomes" id="UP000001880">
    <property type="component" value="Chromosome"/>
</dbReference>
<dbReference type="SUPFAM" id="SSF88713">
    <property type="entry name" value="Glycoside hydrolase/deacetylase"/>
    <property type="match status" value="1"/>
</dbReference>
<feature type="region of interest" description="Disordered" evidence="1">
    <location>
        <begin position="1"/>
        <end position="35"/>
    </location>
</feature>
<dbReference type="Gene3D" id="2.60.40.3500">
    <property type="match status" value="1"/>
</dbReference>
<reference evidence="3 4" key="1">
    <citation type="journal article" date="2010" name="Stand. Genomic Sci.">
        <title>Complete genome sequence of Haliangium ochraceum type strain (SMP-2).</title>
        <authorList>
            <consortium name="US DOE Joint Genome Institute (JGI-PGF)"/>
            <person name="Ivanova N."/>
            <person name="Daum C."/>
            <person name="Lang E."/>
            <person name="Abt B."/>
            <person name="Kopitz M."/>
            <person name="Saunders E."/>
            <person name="Lapidus A."/>
            <person name="Lucas S."/>
            <person name="Glavina Del Rio T."/>
            <person name="Nolan M."/>
            <person name="Tice H."/>
            <person name="Copeland A."/>
            <person name="Cheng J.F."/>
            <person name="Chen F."/>
            <person name="Bruce D."/>
            <person name="Goodwin L."/>
            <person name="Pitluck S."/>
            <person name="Mavromatis K."/>
            <person name="Pati A."/>
            <person name="Mikhailova N."/>
            <person name="Chen A."/>
            <person name="Palaniappan K."/>
            <person name="Land M."/>
            <person name="Hauser L."/>
            <person name="Chang Y.J."/>
            <person name="Jeffries C.D."/>
            <person name="Detter J.C."/>
            <person name="Brettin T."/>
            <person name="Rohde M."/>
            <person name="Goker M."/>
            <person name="Bristow J."/>
            <person name="Markowitz V."/>
            <person name="Eisen J.A."/>
            <person name="Hugenholtz P."/>
            <person name="Kyrpides N.C."/>
            <person name="Klenk H.P."/>
        </authorList>
    </citation>
    <scope>NUCLEOTIDE SEQUENCE [LARGE SCALE GENOMIC DNA]</scope>
    <source>
        <strain evidence="4">DSM 14365 / CIP 107738 / JCM 11303 / AJ 13395 / SMP-2</strain>
    </source>
</reference>
<protein>
    <submittedName>
        <fullName evidence="3">Polysaccharide deacetylase</fullName>
    </submittedName>
</protein>
<feature type="compositionally biased region" description="Polar residues" evidence="1">
    <location>
        <begin position="20"/>
        <end position="32"/>
    </location>
</feature>
<feature type="domain" description="NodB homology" evidence="2">
    <location>
        <begin position="266"/>
        <end position="389"/>
    </location>
</feature>
<dbReference type="GO" id="GO:0016810">
    <property type="term" value="F:hydrolase activity, acting on carbon-nitrogen (but not peptide) bonds"/>
    <property type="evidence" value="ECO:0007669"/>
    <property type="project" value="InterPro"/>
</dbReference>
<dbReference type="eggNOG" id="COG0726">
    <property type="taxonomic scope" value="Bacteria"/>
</dbReference>
<sequence length="559" mass="60258">MRSNATQVGQGQAGKKARTSGLTVPASAQQMHEQMRAAAYEERAAALAQWAKDKGACVPDASSDIPEGVTHAESGAGDAGLVPSELAYGEGHPSGLVSEALSPSPESREPATQRVLHRVRVGYHDDPKGRYHTIVADLSSGLAANLSVHELKAQQKYYIDIPDTKLSGDVDAPPSVPNSDEGGLIDVYYGQYNKSTVRIVATAKPDAKASSETGVGSTAKSIYFRVFAPSKSGPSSQNVSKAKDDKEGSIKPSRVAGDKNSNKILRVALTVDDGPSSTLTGSLADDLGDLRATWYVQRNKFQGAGAKYYDLLKQIQGKGGEIAIHSFHETQNHAFWFPAHGPHANYSFPYAGTSQGEIMRDLASFQNELKARDLRARFVRLPGGLFSELGVYAKEKGIKENDNFARDLIANRDISKYGPAGQQIARDFRVLKDGLNAAGLLLWGGTAKPLDILALSWTGESRGGDDGGKGDILLGGTFRSRVNALADGASTSASFVILTHDTSQRVYLDELLGVSGKKGDLLRMDEYAQDKRVRLEYYTMSQLFELQTEQDPDKIEVNY</sequence>